<evidence type="ECO:0000259" key="7">
    <source>
        <dbReference type="PROSITE" id="PS50011"/>
    </source>
</evidence>
<keyword evidence="2" id="KW-0547">Nucleotide-binding</keyword>
<dbReference type="EMBL" id="BAAAQN010000082">
    <property type="protein sequence ID" value="GAA2061336.1"/>
    <property type="molecule type" value="Genomic_DNA"/>
</dbReference>
<feature type="domain" description="Protein kinase" evidence="7">
    <location>
        <begin position="15"/>
        <end position="274"/>
    </location>
</feature>
<dbReference type="InterPro" id="IPR011009">
    <property type="entry name" value="Kinase-like_dom_sf"/>
</dbReference>
<dbReference type="Gene3D" id="3.30.200.20">
    <property type="entry name" value="Phosphorylase Kinase, domain 1"/>
    <property type="match status" value="1"/>
</dbReference>
<keyword evidence="4" id="KW-0067">ATP-binding</keyword>
<evidence type="ECO:0000313" key="9">
    <source>
        <dbReference type="Proteomes" id="UP001500751"/>
    </source>
</evidence>
<keyword evidence="6" id="KW-0812">Transmembrane</keyword>
<dbReference type="InterPro" id="IPR000719">
    <property type="entry name" value="Prot_kinase_dom"/>
</dbReference>
<sequence>MEPLREDDPRSLGGFRVLALLAVGGMGRVYLALGADRRAVALKVARTEFAADPRFRARFRREVETGRGIGSGWGRPGGEAWIAPVVAADPDAELPWLASEYVPGPSVTEALMGFGPLSAVGLRTLALGLALALAEVHAAGVVHRDVKPSNVLLARDGPRLIDFGVARAIDDVQLTRVGAVIGSPGFLSPEQATGKPASFGSDVFSMASVVAYAACGVGPFGAGAGPALLYRVVHEAPKLVNVAPELGEVLAACLVKDPGDRPSAAEIAQRVAGLRGSEGVGGAGTVYGAETGHWLSEQVLADISRREAELAAWIEVAGGPGPLWERAVSAGIDFEVAADSALELANAGIEFEIAADSALELANAGFEFELAAGSAIELANAGGGAVGVGPGPGRSAKQDSDADWDARSNHDGDPRSNQGSDQGRDLRSNQGSNQRSDQGWNQGRDQGRAQDPDQEPGPKRRSAPNPGPRTSKRTSHRRSGRRLRFPVYAALGALLGAAAATTVLLLHHRGADGTQPPQSPTATASTGPGAPGTPSTPPTPPSAAGTQKTAPAGPSGRRSGASERTGTPGRSPGAPTTSASGSPR</sequence>
<evidence type="ECO:0000256" key="2">
    <source>
        <dbReference type="ARBA" id="ARBA00022741"/>
    </source>
</evidence>
<evidence type="ECO:0000256" key="1">
    <source>
        <dbReference type="ARBA" id="ARBA00022679"/>
    </source>
</evidence>
<feature type="transmembrane region" description="Helical" evidence="6">
    <location>
        <begin position="485"/>
        <end position="506"/>
    </location>
</feature>
<dbReference type="Gene3D" id="1.10.510.10">
    <property type="entry name" value="Transferase(Phosphotransferase) domain 1"/>
    <property type="match status" value="1"/>
</dbReference>
<dbReference type="SMART" id="SM00220">
    <property type="entry name" value="S_TKc"/>
    <property type="match status" value="1"/>
</dbReference>
<comment type="caution">
    <text evidence="8">The sequence shown here is derived from an EMBL/GenBank/DDBJ whole genome shotgun (WGS) entry which is preliminary data.</text>
</comment>
<dbReference type="CDD" id="cd14014">
    <property type="entry name" value="STKc_PknB_like"/>
    <property type="match status" value="1"/>
</dbReference>
<keyword evidence="9" id="KW-1185">Reference proteome</keyword>
<dbReference type="InterPro" id="IPR008271">
    <property type="entry name" value="Ser/Thr_kinase_AS"/>
</dbReference>
<feature type="compositionally biased region" description="Basic and acidic residues" evidence="5">
    <location>
        <begin position="396"/>
        <end position="414"/>
    </location>
</feature>
<feature type="compositionally biased region" description="Polar residues" evidence="5">
    <location>
        <begin position="428"/>
        <end position="444"/>
    </location>
</feature>
<keyword evidence="6" id="KW-1133">Transmembrane helix</keyword>
<reference evidence="8 9" key="1">
    <citation type="journal article" date="2019" name="Int. J. Syst. Evol. Microbiol.">
        <title>The Global Catalogue of Microorganisms (GCM) 10K type strain sequencing project: providing services to taxonomists for standard genome sequencing and annotation.</title>
        <authorList>
            <consortium name="The Broad Institute Genomics Platform"/>
            <consortium name="The Broad Institute Genome Sequencing Center for Infectious Disease"/>
            <person name="Wu L."/>
            <person name="Ma J."/>
        </authorList>
    </citation>
    <scope>NUCLEOTIDE SEQUENCE [LARGE SCALE GENOMIC DNA]</scope>
    <source>
        <strain evidence="8 9">JCM 16014</strain>
    </source>
</reference>
<dbReference type="PANTHER" id="PTHR43289">
    <property type="entry name" value="MITOGEN-ACTIVATED PROTEIN KINASE KINASE KINASE 20-RELATED"/>
    <property type="match status" value="1"/>
</dbReference>
<feature type="region of interest" description="Disordered" evidence="5">
    <location>
        <begin position="510"/>
        <end position="584"/>
    </location>
</feature>
<proteinExistence type="predicted"/>
<feature type="compositionally biased region" description="Basic residues" evidence="5">
    <location>
        <begin position="470"/>
        <end position="481"/>
    </location>
</feature>
<evidence type="ECO:0000256" key="4">
    <source>
        <dbReference type="ARBA" id="ARBA00022840"/>
    </source>
</evidence>
<dbReference type="Proteomes" id="UP001500751">
    <property type="component" value="Unassembled WGS sequence"/>
</dbReference>
<dbReference type="PANTHER" id="PTHR43289:SF34">
    <property type="entry name" value="SERINE_THREONINE-PROTEIN KINASE YBDM-RELATED"/>
    <property type="match status" value="1"/>
</dbReference>
<dbReference type="SUPFAM" id="SSF56112">
    <property type="entry name" value="Protein kinase-like (PK-like)"/>
    <property type="match status" value="1"/>
</dbReference>
<keyword evidence="3" id="KW-0418">Kinase</keyword>
<evidence type="ECO:0000313" key="8">
    <source>
        <dbReference type="EMBL" id="GAA2061336.1"/>
    </source>
</evidence>
<feature type="compositionally biased region" description="Polar residues" evidence="5">
    <location>
        <begin position="574"/>
        <end position="584"/>
    </location>
</feature>
<keyword evidence="6" id="KW-0472">Membrane</keyword>
<feature type="transmembrane region" description="Helical" evidence="6">
    <location>
        <begin position="12"/>
        <end position="33"/>
    </location>
</feature>
<evidence type="ECO:0000256" key="3">
    <source>
        <dbReference type="ARBA" id="ARBA00022777"/>
    </source>
</evidence>
<protein>
    <recommendedName>
        <fullName evidence="7">Protein kinase domain-containing protein</fullName>
    </recommendedName>
</protein>
<evidence type="ECO:0000256" key="5">
    <source>
        <dbReference type="SAM" id="MobiDB-lite"/>
    </source>
</evidence>
<dbReference type="RefSeq" id="WP_344671469.1">
    <property type="nucleotide sequence ID" value="NZ_BAAAQN010000082.1"/>
</dbReference>
<name>A0ABN2VFU6_9ACTN</name>
<gene>
    <name evidence="8" type="ORF">GCM10009839_85450</name>
</gene>
<keyword evidence="1" id="KW-0808">Transferase</keyword>
<dbReference type="Pfam" id="PF00069">
    <property type="entry name" value="Pkinase"/>
    <property type="match status" value="1"/>
</dbReference>
<feature type="region of interest" description="Disordered" evidence="5">
    <location>
        <begin position="387"/>
        <end position="481"/>
    </location>
</feature>
<evidence type="ECO:0000256" key="6">
    <source>
        <dbReference type="SAM" id="Phobius"/>
    </source>
</evidence>
<organism evidence="8 9">
    <name type="scientific">Catenulispora yoronensis</name>
    <dbReference type="NCBI Taxonomy" id="450799"/>
    <lineage>
        <taxon>Bacteria</taxon>
        <taxon>Bacillati</taxon>
        <taxon>Actinomycetota</taxon>
        <taxon>Actinomycetes</taxon>
        <taxon>Catenulisporales</taxon>
        <taxon>Catenulisporaceae</taxon>
        <taxon>Catenulispora</taxon>
    </lineage>
</organism>
<dbReference type="PROSITE" id="PS00108">
    <property type="entry name" value="PROTEIN_KINASE_ST"/>
    <property type="match status" value="1"/>
</dbReference>
<dbReference type="PROSITE" id="PS50011">
    <property type="entry name" value="PROTEIN_KINASE_DOM"/>
    <property type="match status" value="1"/>
</dbReference>
<accession>A0ABN2VFU6</accession>